<comment type="caution">
    <text evidence="5">The sequence shown here is derived from an EMBL/GenBank/DDBJ whole genome shotgun (WGS) entry which is preliminary data.</text>
</comment>
<gene>
    <name evidence="5" type="ORF">ENU08_02250</name>
    <name evidence="4" type="ORF">ENU41_07830</name>
</gene>
<dbReference type="SMART" id="SM01007">
    <property type="entry name" value="Aldolase_II"/>
    <property type="match status" value="1"/>
</dbReference>
<evidence type="ECO:0000256" key="1">
    <source>
        <dbReference type="ARBA" id="ARBA00022723"/>
    </source>
</evidence>
<proteinExistence type="predicted"/>
<evidence type="ECO:0000313" key="5">
    <source>
        <dbReference type="EMBL" id="HGQ64051.1"/>
    </source>
</evidence>
<dbReference type="GO" id="GO:0019323">
    <property type="term" value="P:pentose catabolic process"/>
    <property type="evidence" value="ECO:0007669"/>
    <property type="project" value="TreeGrafter"/>
</dbReference>
<name>A0A7C4NNG8_9CREN</name>
<keyword evidence="2" id="KW-0456">Lyase</keyword>
<dbReference type="GO" id="GO:0005829">
    <property type="term" value="C:cytosol"/>
    <property type="evidence" value="ECO:0007669"/>
    <property type="project" value="TreeGrafter"/>
</dbReference>
<dbReference type="InterPro" id="IPR036409">
    <property type="entry name" value="Aldolase_II/adducin_N_sf"/>
</dbReference>
<evidence type="ECO:0000256" key="2">
    <source>
        <dbReference type="ARBA" id="ARBA00023239"/>
    </source>
</evidence>
<dbReference type="InterPro" id="IPR001303">
    <property type="entry name" value="Aldolase_II/adducin_N"/>
</dbReference>
<protein>
    <submittedName>
        <fullName evidence="5">Class II aldolase/adducin family protein</fullName>
    </submittedName>
</protein>
<dbReference type="Pfam" id="PF00596">
    <property type="entry name" value="Aldolase_II"/>
    <property type="match status" value="1"/>
</dbReference>
<dbReference type="EMBL" id="DTBD01000016">
    <property type="protein sequence ID" value="HGQ64051.1"/>
    <property type="molecule type" value="Genomic_DNA"/>
</dbReference>
<organism evidence="5">
    <name type="scientific">Ignisphaera aggregans</name>
    <dbReference type="NCBI Taxonomy" id="334771"/>
    <lineage>
        <taxon>Archaea</taxon>
        <taxon>Thermoproteota</taxon>
        <taxon>Thermoprotei</taxon>
        <taxon>Desulfurococcales</taxon>
        <taxon>Desulfurococcaceae</taxon>
        <taxon>Ignisphaera</taxon>
    </lineage>
</organism>
<dbReference type="AlphaFoldDB" id="A0A7C4NNG8"/>
<dbReference type="PANTHER" id="PTHR22789">
    <property type="entry name" value="FUCULOSE PHOSPHATE ALDOLASE"/>
    <property type="match status" value="1"/>
</dbReference>
<dbReference type="UniPathway" id="UPA00071"/>
<feature type="domain" description="Class II aldolase/adducin N-terminal" evidence="3">
    <location>
        <begin position="15"/>
        <end position="192"/>
    </location>
</feature>
<dbReference type="PANTHER" id="PTHR22789:SF0">
    <property type="entry name" value="3-OXO-TETRONATE 4-PHOSPHATE DECARBOXYLASE-RELATED"/>
    <property type="match status" value="1"/>
</dbReference>
<dbReference type="SUPFAM" id="SSF53639">
    <property type="entry name" value="AraD/HMP-PK domain-like"/>
    <property type="match status" value="1"/>
</dbReference>
<evidence type="ECO:0000259" key="3">
    <source>
        <dbReference type="SMART" id="SM01007"/>
    </source>
</evidence>
<dbReference type="EMBL" id="DTCK01000041">
    <property type="protein sequence ID" value="HGQ36561.1"/>
    <property type="molecule type" value="Genomic_DNA"/>
</dbReference>
<dbReference type="GO" id="GO:0046872">
    <property type="term" value="F:metal ion binding"/>
    <property type="evidence" value="ECO:0007669"/>
    <property type="project" value="UniProtKB-KW"/>
</dbReference>
<accession>A0A7C4NNG8</accession>
<keyword evidence="1" id="KW-0479">Metal-binding</keyword>
<dbReference type="Gene3D" id="3.40.225.10">
    <property type="entry name" value="Class II aldolase/adducin N-terminal domain"/>
    <property type="match status" value="1"/>
</dbReference>
<sequence>MSEIGLGFDEEQLKKDVCKVMRNLFERGLVSALGGNVSARLPGVSEFWITPSGIFKGELTPDDLIKLDLDGNLIDGFGRPSIEWPLHAAIYKVRPDVNAVVHAHNPVTLGLALAGIGIKPITVEAVMVLRKVETIPFAFPGTDQLAKLVTEKAAGGARAIILQNHGIIAMGANLYEAEAIAETLEEVAMAQFVAMVLGKEPPTIPERDVELYFKLYRIEK</sequence>
<dbReference type="GO" id="GO:0016832">
    <property type="term" value="F:aldehyde-lyase activity"/>
    <property type="evidence" value="ECO:0007669"/>
    <property type="project" value="TreeGrafter"/>
</dbReference>
<evidence type="ECO:0000313" key="4">
    <source>
        <dbReference type="EMBL" id="HGQ36561.1"/>
    </source>
</evidence>
<reference evidence="5" key="1">
    <citation type="journal article" date="2020" name="mSystems">
        <title>Genome- and Community-Level Interaction Insights into Carbon Utilization and Element Cycling Functions of Hydrothermarchaeota in Hydrothermal Sediment.</title>
        <authorList>
            <person name="Zhou Z."/>
            <person name="Liu Y."/>
            <person name="Xu W."/>
            <person name="Pan J."/>
            <person name="Luo Z.H."/>
            <person name="Li M."/>
        </authorList>
    </citation>
    <scope>NUCLEOTIDE SEQUENCE [LARGE SCALE GENOMIC DNA]</scope>
    <source>
        <strain evidence="5">SpSt-637</strain>
        <strain evidence="4">SpSt-667</strain>
    </source>
</reference>
<dbReference type="InterPro" id="IPR050197">
    <property type="entry name" value="Aldolase_class_II_sugar_metab"/>
</dbReference>